<dbReference type="SFLD" id="SFLDG01129">
    <property type="entry name" value="C1.5:_HAD__Beta-PGM__Phosphata"/>
    <property type="match status" value="1"/>
</dbReference>
<reference evidence="2 3" key="1">
    <citation type="submission" date="2018-06" db="EMBL/GenBank/DDBJ databases">
        <title>Halonotius sp. F13-13 a new haloarchaeeon isolated from a solar saltern from Isla Cristina, Huelva, Spain.</title>
        <authorList>
            <person name="Duran-Viseras A."/>
            <person name="Sanchez-Porro C."/>
            <person name="Ventosa A."/>
        </authorList>
    </citation>
    <scope>NUCLEOTIDE SEQUENCE [LARGE SCALE GENOMIC DNA]</scope>
    <source>
        <strain evidence="2 3">F13-13</strain>
    </source>
</reference>
<dbReference type="Gene3D" id="3.40.50.1000">
    <property type="entry name" value="HAD superfamily/HAD-like"/>
    <property type="match status" value="1"/>
</dbReference>
<sequence length="291" mass="31678">MSELAVVLDIDGVLVDVADSYRRAVIESVRRVYDETLDRAAIQPFKDAGGFNNDWLVTDAIALYVLARRQGFEQDVPTFADRIADAGGGLEATKTVLKSELSTDNYERVTDAWEPDRLRTVFQALYLGSDLFAELEGEKPPFDADGYIHDEPVLVDDDTLTALTDRYAVGVVTGRPAAEASIALDRVGLSVADEHRFTMDNWKQGKPHPYALLTLADRFDAEQVVFVGDTLDDVRTAGNAAAEDDRREYQGVGVLTGGLAGDEGQAAFEDAGAAAVLDSVNDLPAYLQRLD</sequence>
<dbReference type="InterPro" id="IPR036412">
    <property type="entry name" value="HAD-like_sf"/>
</dbReference>
<dbReference type="EMBL" id="QKNY01000008">
    <property type="protein sequence ID" value="RJX43526.1"/>
    <property type="molecule type" value="Genomic_DNA"/>
</dbReference>
<comment type="caution">
    <text evidence="2">The sequence shown here is derived from an EMBL/GenBank/DDBJ whole genome shotgun (WGS) entry which is preliminary data.</text>
</comment>
<dbReference type="CDD" id="cd01427">
    <property type="entry name" value="HAD_like"/>
    <property type="match status" value="1"/>
</dbReference>
<dbReference type="GO" id="GO:0006281">
    <property type="term" value="P:DNA repair"/>
    <property type="evidence" value="ECO:0007669"/>
    <property type="project" value="TreeGrafter"/>
</dbReference>
<dbReference type="NCBIfam" id="TIGR01548">
    <property type="entry name" value="HAD-SF-IA-hyp1"/>
    <property type="match status" value="1"/>
</dbReference>
<dbReference type="SFLD" id="SFLDS00003">
    <property type="entry name" value="Haloacid_Dehalogenase"/>
    <property type="match status" value="1"/>
</dbReference>
<evidence type="ECO:0000313" key="3">
    <source>
        <dbReference type="Proteomes" id="UP000276588"/>
    </source>
</evidence>
<dbReference type="OrthoDB" id="8384at2157"/>
<dbReference type="InterPro" id="IPR006439">
    <property type="entry name" value="HAD-SF_hydro_IA"/>
</dbReference>
<dbReference type="AlphaFoldDB" id="A0A3A6PZ36"/>
<proteinExistence type="inferred from homology"/>
<accession>A0A3A6PZ36</accession>
<dbReference type="InterPro" id="IPR006438">
    <property type="entry name" value="HAD-SF_TIGR01548"/>
</dbReference>
<protein>
    <submittedName>
        <fullName evidence="2">TIGR01548 family HAD-type hydrolase</fullName>
    </submittedName>
</protein>
<dbReference type="Proteomes" id="UP000276588">
    <property type="component" value="Unassembled WGS sequence"/>
</dbReference>
<keyword evidence="3" id="KW-1185">Reference proteome</keyword>
<dbReference type="Pfam" id="PF00702">
    <property type="entry name" value="Hydrolase"/>
    <property type="match status" value="1"/>
</dbReference>
<gene>
    <name evidence="2" type="ORF">DM826_05910</name>
</gene>
<dbReference type="RefSeq" id="WP_120102480.1">
    <property type="nucleotide sequence ID" value="NZ_QKNY01000008.1"/>
</dbReference>
<name>A0A3A6PZ36_9EURY</name>
<keyword evidence="2" id="KW-0378">Hydrolase</keyword>
<dbReference type="NCBIfam" id="TIGR01549">
    <property type="entry name" value="HAD-SF-IA-v1"/>
    <property type="match status" value="1"/>
</dbReference>
<organism evidence="2 3">
    <name type="scientific">Halonotius aquaticus</name>
    <dbReference type="NCBI Taxonomy" id="2216978"/>
    <lineage>
        <taxon>Archaea</taxon>
        <taxon>Methanobacteriati</taxon>
        <taxon>Methanobacteriota</taxon>
        <taxon>Stenosarchaea group</taxon>
        <taxon>Halobacteria</taxon>
        <taxon>Halobacteriales</taxon>
        <taxon>Haloferacaceae</taxon>
        <taxon>Halonotius</taxon>
    </lineage>
</organism>
<dbReference type="InterPro" id="IPR050155">
    <property type="entry name" value="HAD-like_hydrolase_sf"/>
</dbReference>
<dbReference type="PANTHER" id="PTHR43434:SF1">
    <property type="entry name" value="PHOSPHOGLYCOLATE PHOSPHATASE"/>
    <property type="match status" value="1"/>
</dbReference>
<dbReference type="GO" id="GO:0008967">
    <property type="term" value="F:phosphoglycolate phosphatase activity"/>
    <property type="evidence" value="ECO:0007669"/>
    <property type="project" value="TreeGrafter"/>
</dbReference>
<dbReference type="PANTHER" id="PTHR43434">
    <property type="entry name" value="PHOSPHOGLYCOLATE PHOSPHATASE"/>
    <property type="match status" value="1"/>
</dbReference>
<dbReference type="SUPFAM" id="SSF56784">
    <property type="entry name" value="HAD-like"/>
    <property type="match status" value="1"/>
</dbReference>
<evidence type="ECO:0000313" key="2">
    <source>
        <dbReference type="EMBL" id="RJX43526.1"/>
    </source>
</evidence>
<comment type="similarity">
    <text evidence="1">Belongs to the HAD-like hydrolase superfamily.</text>
</comment>
<evidence type="ECO:0000256" key="1">
    <source>
        <dbReference type="ARBA" id="ARBA00007958"/>
    </source>
</evidence>
<dbReference type="InterPro" id="IPR023214">
    <property type="entry name" value="HAD_sf"/>
</dbReference>